<evidence type="ECO:0000313" key="13">
    <source>
        <dbReference type="Proteomes" id="UP000470213"/>
    </source>
</evidence>
<feature type="transmembrane region" description="Helical" evidence="9">
    <location>
        <begin position="109"/>
        <end position="126"/>
    </location>
</feature>
<dbReference type="PANTHER" id="PTHR33695:SF1">
    <property type="entry name" value="LIPOPROTEIN SIGNAL PEPTIDASE"/>
    <property type="match status" value="1"/>
</dbReference>
<dbReference type="Pfam" id="PF01252">
    <property type="entry name" value="Peptidase_A8"/>
    <property type="match status" value="1"/>
</dbReference>
<dbReference type="GO" id="GO:0006508">
    <property type="term" value="P:proteolysis"/>
    <property type="evidence" value="ECO:0007669"/>
    <property type="project" value="UniProtKB-KW"/>
</dbReference>
<keyword evidence="6 9" id="KW-0378">Hydrolase</keyword>
<dbReference type="PROSITE" id="PS00855">
    <property type="entry name" value="SPASE_II"/>
    <property type="match status" value="1"/>
</dbReference>
<keyword evidence="7 9" id="KW-1133">Transmembrane helix</keyword>
<feature type="active site" evidence="9">
    <location>
        <position position="136"/>
    </location>
</feature>
<evidence type="ECO:0000256" key="1">
    <source>
        <dbReference type="ARBA" id="ARBA00006139"/>
    </source>
</evidence>
<dbReference type="PRINTS" id="PR00781">
    <property type="entry name" value="LIPOSIGPTASE"/>
</dbReference>
<feature type="active site" evidence="9">
    <location>
        <position position="154"/>
    </location>
</feature>
<name>A0A7X5RLX7_9ALTE</name>
<evidence type="ECO:0000256" key="7">
    <source>
        <dbReference type="ARBA" id="ARBA00022989"/>
    </source>
</evidence>
<comment type="pathway">
    <text evidence="9">Protein modification; lipoprotein biosynthesis (signal peptide cleavage).</text>
</comment>
<keyword evidence="4 9" id="KW-0812">Transmembrane</keyword>
<reference evidence="12 13" key="1">
    <citation type="submission" date="2020-01" db="EMBL/GenBank/DDBJ databases">
        <authorList>
            <person name="Chen J."/>
            <person name="Zhu S."/>
            <person name="Yang J."/>
        </authorList>
    </citation>
    <scope>NUCLEOTIDE SEQUENCE [LARGE SCALE GENOMIC DNA]</scope>
    <source>
        <strain evidence="12 13">345S023</strain>
    </source>
</reference>
<comment type="caution">
    <text evidence="12">The sequence shown here is derived from an EMBL/GenBank/DDBJ whole genome shotgun (WGS) entry which is preliminary data.</text>
</comment>
<keyword evidence="2 9" id="KW-1003">Cell membrane</keyword>
<dbReference type="NCBIfam" id="TIGR00077">
    <property type="entry name" value="lspA"/>
    <property type="match status" value="1"/>
</dbReference>
<accession>A0A7X5RLX7</accession>
<comment type="similarity">
    <text evidence="1 9 11">Belongs to the peptidase A8 family.</text>
</comment>
<evidence type="ECO:0000256" key="2">
    <source>
        <dbReference type="ARBA" id="ARBA00022475"/>
    </source>
</evidence>
<dbReference type="EMBL" id="JAAAWN010000018">
    <property type="protein sequence ID" value="NDV92189.1"/>
    <property type="molecule type" value="Genomic_DNA"/>
</dbReference>
<dbReference type="AlphaFoldDB" id="A0A7X5RLX7"/>
<dbReference type="RefSeq" id="WP_163086571.1">
    <property type="nucleotide sequence ID" value="NZ_JAAAWN010000018.1"/>
</dbReference>
<feature type="transmembrane region" description="Helical" evidence="9">
    <location>
        <begin position="80"/>
        <end position="100"/>
    </location>
</feature>
<keyword evidence="5 9" id="KW-0064">Aspartyl protease</keyword>
<dbReference type="EC" id="3.4.23.36" evidence="9"/>
<comment type="catalytic activity">
    <reaction evidence="9 10">
        <text>Release of signal peptides from bacterial membrane prolipoproteins. Hydrolyzes -Xaa-Yaa-Zaa-|-(S,diacylglyceryl)Cys-, in which Xaa is hydrophobic (preferably Leu), and Yaa (Ala or Ser) and Zaa (Gly or Ala) have small, neutral side chains.</text>
        <dbReference type="EC" id="3.4.23.36"/>
    </reaction>
</comment>
<keyword evidence="8 9" id="KW-0472">Membrane</keyword>
<evidence type="ECO:0000256" key="3">
    <source>
        <dbReference type="ARBA" id="ARBA00022670"/>
    </source>
</evidence>
<dbReference type="Proteomes" id="UP000470213">
    <property type="component" value="Unassembled WGS sequence"/>
</dbReference>
<keyword evidence="13" id="KW-1185">Reference proteome</keyword>
<evidence type="ECO:0000256" key="4">
    <source>
        <dbReference type="ARBA" id="ARBA00022692"/>
    </source>
</evidence>
<evidence type="ECO:0000256" key="5">
    <source>
        <dbReference type="ARBA" id="ARBA00022750"/>
    </source>
</evidence>
<comment type="function">
    <text evidence="9 10">This protein specifically catalyzes the removal of signal peptides from prolipoproteins.</text>
</comment>
<dbReference type="GO" id="GO:0005886">
    <property type="term" value="C:plasma membrane"/>
    <property type="evidence" value="ECO:0007669"/>
    <property type="project" value="UniProtKB-SubCell"/>
</dbReference>
<evidence type="ECO:0000256" key="11">
    <source>
        <dbReference type="RuleBase" id="RU004181"/>
    </source>
</evidence>
<evidence type="ECO:0000313" key="12">
    <source>
        <dbReference type="EMBL" id="NDV92189.1"/>
    </source>
</evidence>
<dbReference type="HAMAP" id="MF_00161">
    <property type="entry name" value="LspA"/>
    <property type="match status" value="1"/>
</dbReference>
<keyword evidence="12" id="KW-0449">Lipoprotein</keyword>
<proteinExistence type="inferred from homology"/>
<dbReference type="PANTHER" id="PTHR33695">
    <property type="entry name" value="LIPOPROTEIN SIGNAL PEPTIDASE"/>
    <property type="match status" value="1"/>
</dbReference>
<dbReference type="GO" id="GO:0004190">
    <property type="term" value="F:aspartic-type endopeptidase activity"/>
    <property type="evidence" value="ECO:0007669"/>
    <property type="project" value="UniProtKB-UniRule"/>
</dbReference>
<feature type="transmembrane region" description="Helical" evidence="9">
    <location>
        <begin position="55"/>
        <end position="74"/>
    </location>
</feature>
<gene>
    <name evidence="9" type="primary">lspA</name>
    <name evidence="12" type="ORF">GTH32_13490</name>
</gene>
<organism evidence="12 13">
    <name type="scientific">Alteromonas profundi</name>
    <dbReference type="NCBI Taxonomy" id="2696062"/>
    <lineage>
        <taxon>Bacteria</taxon>
        <taxon>Pseudomonadati</taxon>
        <taxon>Pseudomonadota</taxon>
        <taxon>Gammaproteobacteria</taxon>
        <taxon>Alteromonadales</taxon>
        <taxon>Alteromonadaceae</taxon>
        <taxon>Alteromonas/Salinimonas group</taxon>
        <taxon>Alteromonas</taxon>
    </lineage>
</organism>
<feature type="transmembrane region" description="Helical" evidence="9">
    <location>
        <begin position="146"/>
        <end position="166"/>
    </location>
</feature>
<evidence type="ECO:0000256" key="9">
    <source>
        <dbReference type="HAMAP-Rule" id="MF_00161"/>
    </source>
</evidence>
<sequence>MHNSAPLTNGKHSGLALFRQTGLRFLWVSLVCFVLDQWTKYAVMDSFSLYQSVQVLPFFNITYVHNYGAAFSFLDSAGGWQRWFFTAIAVGVSGVILWWLKQSTREQTLLPVAFAFILGGALGNVYDRLVHGYVIDFLDFYVNGYHWPAFNIADSAIFIGAALLIIDMFKNGDKSKASVSPDPIKK</sequence>
<dbReference type="UniPathway" id="UPA00665"/>
<protein>
    <recommendedName>
        <fullName evidence="9">Lipoprotein signal peptidase</fullName>
        <ecNumber evidence="9">3.4.23.36</ecNumber>
    </recommendedName>
    <alternativeName>
        <fullName evidence="9">Prolipoprotein signal peptidase</fullName>
    </alternativeName>
    <alternativeName>
        <fullName evidence="9">Signal peptidase II</fullName>
        <shortName evidence="9">SPase II</shortName>
    </alternativeName>
</protein>
<evidence type="ECO:0000256" key="10">
    <source>
        <dbReference type="RuleBase" id="RU000594"/>
    </source>
</evidence>
<keyword evidence="3 9" id="KW-0645">Protease</keyword>
<evidence type="ECO:0000256" key="6">
    <source>
        <dbReference type="ARBA" id="ARBA00022801"/>
    </source>
</evidence>
<comment type="subcellular location">
    <subcellularLocation>
        <location evidence="9">Cell membrane</location>
        <topology evidence="9">Multi-pass membrane protein</topology>
    </subcellularLocation>
</comment>
<dbReference type="InterPro" id="IPR001872">
    <property type="entry name" value="Peptidase_A8"/>
</dbReference>
<evidence type="ECO:0000256" key="8">
    <source>
        <dbReference type="ARBA" id="ARBA00023136"/>
    </source>
</evidence>